<evidence type="ECO:0000259" key="2">
    <source>
        <dbReference type="PROSITE" id="PS50158"/>
    </source>
</evidence>
<dbReference type="OrthoDB" id="6091153at2759"/>
<keyword evidence="1" id="KW-0479">Metal-binding</keyword>
<organism evidence="3 4">
    <name type="scientific">Mytilus coruscus</name>
    <name type="common">Sea mussel</name>
    <dbReference type="NCBI Taxonomy" id="42192"/>
    <lineage>
        <taxon>Eukaryota</taxon>
        <taxon>Metazoa</taxon>
        <taxon>Spiralia</taxon>
        <taxon>Lophotrochozoa</taxon>
        <taxon>Mollusca</taxon>
        <taxon>Bivalvia</taxon>
        <taxon>Autobranchia</taxon>
        <taxon>Pteriomorphia</taxon>
        <taxon>Mytilida</taxon>
        <taxon>Mytiloidea</taxon>
        <taxon>Mytilidae</taxon>
        <taxon>Mytilinae</taxon>
        <taxon>Mytilus</taxon>
    </lineage>
</organism>
<proteinExistence type="predicted"/>
<dbReference type="PROSITE" id="PS50158">
    <property type="entry name" value="ZF_CCHC"/>
    <property type="match status" value="1"/>
</dbReference>
<evidence type="ECO:0000256" key="1">
    <source>
        <dbReference type="PROSITE-ProRule" id="PRU00047"/>
    </source>
</evidence>
<dbReference type="Proteomes" id="UP000507470">
    <property type="component" value="Unassembled WGS sequence"/>
</dbReference>
<sequence length="396" mass="44978">MDDSLQSDIIQFNPTDRSSIASDNTVVNNTHEMRTSSQNSYESIQAAHQSNGSPAISPSVGDIFESLTNQIRDTFHMVTQENAANLSMMEDRFQNQIAHLKIHLEEHSVLEEFNKQKIQSDQIQSEKSEIIVPEAEIIKTHAVQEPKPLQNTTCIPSNSETSSYQNYNNSQNTRGIQSHPSYYAGVTQKHKVNMKPQPYDGTDDIEEYLSQFQILAEVNGWDYNTMSLCLASSLKGGARAILNELNEFKRRDFDSLVDALHNRFGSVHRSEIFRAQIQTRVRKDNEFLSALSQDIKKMTRCAYPGAPSSVTDILALDQFIDALHDPEMRLRIREARPKNINEAEILAIRFDTFNQADRIKYHSLTNAVAGMSVESKNKCFRCGEKGHVRKACPYRE</sequence>
<dbReference type="InterPro" id="IPR036875">
    <property type="entry name" value="Znf_CCHC_sf"/>
</dbReference>
<dbReference type="AlphaFoldDB" id="A0A6J8DCF7"/>
<accession>A0A6J8DCF7</accession>
<dbReference type="Gene3D" id="4.10.60.10">
    <property type="entry name" value="Zinc finger, CCHC-type"/>
    <property type="match status" value="1"/>
</dbReference>
<dbReference type="GO" id="GO:0003676">
    <property type="term" value="F:nucleic acid binding"/>
    <property type="evidence" value="ECO:0007669"/>
    <property type="project" value="InterPro"/>
</dbReference>
<dbReference type="SUPFAM" id="SSF57756">
    <property type="entry name" value="Retrovirus zinc finger-like domains"/>
    <property type="match status" value="1"/>
</dbReference>
<dbReference type="PANTHER" id="PTHR19963:SF30">
    <property type="entry name" value="ENDONUCLEASE_EXONUCLEASE_PHOSPHATASE DOMAIN-CONTAINING PROTEIN"/>
    <property type="match status" value="1"/>
</dbReference>
<reference evidence="3 4" key="1">
    <citation type="submission" date="2020-06" db="EMBL/GenBank/DDBJ databases">
        <authorList>
            <person name="Li R."/>
            <person name="Bekaert M."/>
        </authorList>
    </citation>
    <scope>NUCLEOTIDE SEQUENCE [LARGE SCALE GENOMIC DNA]</scope>
    <source>
        <strain evidence="4">wild</strain>
    </source>
</reference>
<feature type="domain" description="CCHC-type" evidence="2">
    <location>
        <begin position="378"/>
        <end position="393"/>
    </location>
</feature>
<gene>
    <name evidence="3" type="ORF">MCOR_39384</name>
</gene>
<evidence type="ECO:0000313" key="4">
    <source>
        <dbReference type="Proteomes" id="UP000507470"/>
    </source>
</evidence>
<dbReference type="SMART" id="SM00343">
    <property type="entry name" value="ZnF_C2HC"/>
    <property type="match status" value="1"/>
</dbReference>
<dbReference type="EMBL" id="CACVKT020007130">
    <property type="protein sequence ID" value="CAC5405726.1"/>
    <property type="molecule type" value="Genomic_DNA"/>
</dbReference>
<dbReference type="GO" id="GO:0008270">
    <property type="term" value="F:zinc ion binding"/>
    <property type="evidence" value="ECO:0007669"/>
    <property type="project" value="UniProtKB-KW"/>
</dbReference>
<evidence type="ECO:0000313" key="3">
    <source>
        <dbReference type="EMBL" id="CAC5405726.1"/>
    </source>
</evidence>
<dbReference type="Pfam" id="PF00098">
    <property type="entry name" value="zf-CCHC"/>
    <property type="match status" value="1"/>
</dbReference>
<dbReference type="PANTHER" id="PTHR19963">
    <property type="entry name" value="CCHC-TYPE DOMAIN-CONTAINING PROTEIN"/>
    <property type="match status" value="1"/>
</dbReference>
<keyword evidence="1" id="KW-0863">Zinc-finger</keyword>
<protein>
    <recommendedName>
        <fullName evidence="2">CCHC-type domain-containing protein</fullName>
    </recommendedName>
</protein>
<dbReference type="InterPro" id="IPR001878">
    <property type="entry name" value="Znf_CCHC"/>
</dbReference>
<name>A0A6J8DCF7_MYTCO</name>
<keyword evidence="4" id="KW-1185">Reference proteome</keyword>
<keyword evidence="1" id="KW-0862">Zinc</keyword>